<protein>
    <submittedName>
        <fullName evidence="1">Uncharacterized protein</fullName>
    </submittedName>
</protein>
<dbReference type="BioCyc" id="SCEL448385:SCE_RS34870-MONOMER"/>
<evidence type="ECO:0000313" key="2">
    <source>
        <dbReference type="Proteomes" id="UP000002139"/>
    </source>
</evidence>
<accession>A9GTM8</accession>
<organism evidence="1 2">
    <name type="scientific">Sorangium cellulosum (strain So ce56)</name>
    <name type="common">Polyangium cellulosum (strain So ce56)</name>
    <dbReference type="NCBI Taxonomy" id="448385"/>
    <lineage>
        <taxon>Bacteria</taxon>
        <taxon>Pseudomonadati</taxon>
        <taxon>Myxococcota</taxon>
        <taxon>Polyangia</taxon>
        <taxon>Polyangiales</taxon>
        <taxon>Polyangiaceae</taxon>
        <taxon>Sorangium</taxon>
    </lineage>
</organism>
<dbReference type="KEGG" id="scl:sce6797"/>
<proteinExistence type="predicted"/>
<evidence type="ECO:0000313" key="1">
    <source>
        <dbReference type="EMBL" id="CAN96966.1"/>
    </source>
</evidence>
<sequence length="80" mass="8672">MPVDSAGQVEVTWRDLVRNNFQSQEGCSNGKHEAYSDGPFSVTVWGWGSEVPFHNNSDAYPAGASVRAINPVVIPPETPL</sequence>
<dbReference type="Proteomes" id="UP000002139">
    <property type="component" value="Chromosome"/>
</dbReference>
<dbReference type="AlphaFoldDB" id="A9GTM8"/>
<name>A9GTM8_SORC5</name>
<reference evidence="1 2" key="1">
    <citation type="journal article" date="2007" name="Nat. Biotechnol.">
        <title>Complete genome sequence of the myxobacterium Sorangium cellulosum.</title>
        <authorList>
            <person name="Schneiker S."/>
            <person name="Perlova O."/>
            <person name="Kaiser O."/>
            <person name="Gerth K."/>
            <person name="Alici A."/>
            <person name="Altmeyer M.O."/>
            <person name="Bartels D."/>
            <person name="Bekel T."/>
            <person name="Beyer S."/>
            <person name="Bode E."/>
            <person name="Bode H.B."/>
            <person name="Bolten C.J."/>
            <person name="Choudhuri J.V."/>
            <person name="Doss S."/>
            <person name="Elnakady Y.A."/>
            <person name="Frank B."/>
            <person name="Gaigalat L."/>
            <person name="Goesmann A."/>
            <person name="Groeger C."/>
            <person name="Gross F."/>
            <person name="Jelsbak L."/>
            <person name="Jelsbak L."/>
            <person name="Kalinowski J."/>
            <person name="Kegler C."/>
            <person name="Knauber T."/>
            <person name="Konietzny S."/>
            <person name="Kopp M."/>
            <person name="Krause L."/>
            <person name="Krug D."/>
            <person name="Linke B."/>
            <person name="Mahmud T."/>
            <person name="Martinez-Arias R."/>
            <person name="McHardy A.C."/>
            <person name="Merai M."/>
            <person name="Meyer F."/>
            <person name="Mormann S."/>
            <person name="Munoz-Dorado J."/>
            <person name="Perez J."/>
            <person name="Pradella S."/>
            <person name="Rachid S."/>
            <person name="Raddatz G."/>
            <person name="Rosenau F."/>
            <person name="Rueckert C."/>
            <person name="Sasse F."/>
            <person name="Scharfe M."/>
            <person name="Schuster S.C."/>
            <person name="Suen G."/>
            <person name="Treuner-Lange A."/>
            <person name="Velicer G.J."/>
            <person name="Vorholter F.-J."/>
            <person name="Weissman K.J."/>
            <person name="Welch R.D."/>
            <person name="Wenzel S.C."/>
            <person name="Whitworth D.E."/>
            <person name="Wilhelm S."/>
            <person name="Wittmann C."/>
            <person name="Bloecker H."/>
            <person name="Puehler A."/>
            <person name="Mueller R."/>
        </authorList>
    </citation>
    <scope>NUCLEOTIDE SEQUENCE [LARGE SCALE GENOMIC DNA]</scope>
    <source>
        <strain evidence="2">So ce56</strain>
    </source>
</reference>
<dbReference type="HOGENOM" id="CLU_2587902_0_0_7"/>
<dbReference type="EMBL" id="AM746676">
    <property type="protein sequence ID" value="CAN96966.1"/>
    <property type="molecule type" value="Genomic_DNA"/>
</dbReference>
<gene>
    <name evidence="1" type="ordered locus">sce6797</name>
</gene>
<keyword evidence="2" id="KW-1185">Reference proteome</keyword>